<feature type="compositionally biased region" description="Basic and acidic residues" evidence="1">
    <location>
        <begin position="167"/>
        <end position="179"/>
    </location>
</feature>
<keyword evidence="4" id="KW-1185">Reference proteome</keyword>
<feature type="region of interest" description="Disordered" evidence="1">
    <location>
        <begin position="159"/>
        <end position="193"/>
    </location>
</feature>
<evidence type="ECO:0000256" key="2">
    <source>
        <dbReference type="SAM" id="SignalP"/>
    </source>
</evidence>
<name>A0A2S0N8F2_9HYPH</name>
<keyword evidence="2" id="KW-0732">Signal</keyword>
<dbReference type="EMBL" id="CP027668">
    <property type="protein sequence ID" value="AVO44297.1"/>
    <property type="molecule type" value="Genomic_DNA"/>
</dbReference>
<dbReference type="AlphaFoldDB" id="A0A2S0N8F2"/>
<proteinExistence type="predicted"/>
<evidence type="ECO:0008006" key="5">
    <source>
        <dbReference type="Google" id="ProtNLM"/>
    </source>
</evidence>
<protein>
    <recommendedName>
        <fullName evidence="5">DUF2865 domain-containing protein</fullName>
    </recommendedName>
</protein>
<accession>A0A2S0N8F2</accession>
<dbReference type="Pfam" id="PF11064">
    <property type="entry name" value="DUF2865"/>
    <property type="match status" value="1"/>
</dbReference>
<organism evidence="3 4">
    <name type="scientific">Phreatobacter cathodiphilus</name>
    <dbReference type="NCBI Taxonomy" id="1868589"/>
    <lineage>
        <taxon>Bacteria</taxon>
        <taxon>Pseudomonadati</taxon>
        <taxon>Pseudomonadota</taxon>
        <taxon>Alphaproteobacteria</taxon>
        <taxon>Hyphomicrobiales</taxon>
        <taxon>Phreatobacteraceae</taxon>
        <taxon>Phreatobacter</taxon>
    </lineage>
</organism>
<evidence type="ECO:0000256" key="1">
    <source>
        <dbReference type="SAM" id="MobiDB-lite"/>
    </source>
</evidence>
<feature type="region of interest" description="Disordered" evidence="1">
    <location>
        <begin position="377"/>
        <end position="460"/>
    </location>
</feature>
<dbReference type="InterPro" id="IPR021293">
    <property type="entry name" value="DUF2865"/>
</dbReference>
<dbReference type="KEGG" id="phr:C6569_04005"/>
<reference evidence="3 4" key="1">
    <citation type="submission" date="2018-03" db="EMBL/GenBank/DDBJ databases">
        <title>Genome sequencing of Phreatobacter sp.</title>
        <authorList>
            <person name="Kim S.-J."/>
            <person name="Heo J."/>
            <person name="Kwon S.-W."/>
        </authorList>
    </citation>
    <scope>NUCLEOTIDE SEQUENCE [LARGE SCALE GENOMIC DNA]</scope>
    <source>
        <strain evidence="3 4">S-12</strain>
    </source>
</reference>
<dbReference type="OrthoDB" id="7850882at2"/>
<sequence length="460" mass="49446">MRDNRPGGCVQVRSGTKRAAMLAFAAMALALVVDAARPAEAQAVCAQIRARIAQLDRAPAGAAANRRFAAAARSQRAEIATITRAYQAAGCGGFFQGAQCSALDARRRQMQANLAQLEAQAGGGGVQSAQRLQQRAQLVAAYDANGCGATREAAAQRPGFFGFGGAPERDVTREYRTPDSRPQTAYREGEEPRRPGFGNFIEHLFGARRDPGFQDDVAAVPEEQLRPGDGDERPRNVGHRAVCVRLCDGAFFPMTSSPRPGAELGQEELCQMQCPGAEVALYRMRDDQIENAVSVDGAPYTALPNALRFRQRFDAACTCRPRNGSWAQAFSDRADPTLRSGDQVISAEQARLLSMPADQRQAVREEIASEQRARREAERLERIDRSRGRGGAPRPTIGIDGTIRAASEPEPVEIRGTAPAVSPSAPAPVEVPPEPDRRPVRVIGPLYAPRADTPSLPSGG</sequence>
<feature type="chain" id="PRO_5015523024" description="DUF2865 domain-containing protein" evidence="2">
    <location>
        <begin position="36"/>
        <end position="460"/>
    </location>
</feature>
<evidence type="ECO:0000313" key="3">
    <source>
        <dbReference type="EMBL" id="AVO44297.1"/>
    </source>
</evidence>
<evidence type="ECO:0000313" key="4">
    <source>
        <dbReference type="Proteomes" id="UP000237889"/>
    </source>
</evidence>
<dbReference type="Proteomes" id="UP000237889">
    <property type="component" value="Chromosome"/>
</dbReference>
<gene>
    <name evidence="3" type="ORF">C6569_04005</name>
</gene>
<feature type="signal peptide" evidence="2">
    <location>
        <begin position="1"/>
        <end position="35"/>
    </location>
</feature>
<feature type="compositionally biased region" description="Basic and acidic residues" evidence="1">
    <location>
        <begin position="377"/>
        <end position="387"/>
    </location>
</feature>